<evidence type="ECO:0000313" key="5">
    <source>
        <dbReference type="EMBL" id="KCV73258.1"/>
    </source>
</evidence>
<dbReference type="InterPro" id="IPR016158">
    <property type="entry name" value="Cullin_homology"/>
</dbReference>
<evidence type="ECO:0000256" key="3">
    <source>
        <dbReference type="SAM" id="MobiDB-lite"/>
    </source>
</evidence>
<name>A0A058ZH44_FONAL</name>
<dbReference type="AlphaFoldDB" id="A0A058ZH44"/>
<dbReference type="PROSITE" id="PS50069">
    <property type="entry name" value="CULLIN_2"/>
    <property type="match status" value="1"/>
</dbReference>
<dbReference type="Gene3D" id="1.10.10.10">
    <property type="entry name" value="Winged helix-like DNA-binding domain superfamily/Winged helix DNA-binding domain"/>
    <property type="match status" value="1"/>
</dbReference>
<dbReference type="STRING" id="691883.A0A058ZH44"/>
<dbReference type="GO" id="GO:0031625">
    <property type="term" value="F:ubiquitin protein ligase binding"/>
    <property type="evidence" value="ECO:0007669"/>
    <property type="project" value="InterPro"/>
</dbReference>
<feature type="domain" description="Cullin family profile" evidence="4">
    <location>
        <begin position="504"/>
        <end position="795"/>
    </location>
</feature>
<dbReference type="SMART" id="SM00182">
    <property type="entry name" value="CULLIN"/>
    <property type="match status" value="1"/>
</dbReference>
<dbReference type="eggNOG" id="KOG2167">
    <property type="taxonomic scope" value="Eukaryota"/>
</dbReference>
<feature type="region of interest" description="Disordered" evidence="3">
    <location>
        <begin position="861"/>
        <end position="887"/>
    </location>
</feature>
<evidence type="ECO:0000256" key="2">
    <source>
        <dbReference type="RuleBase" id="RU003829"/>
    </source>
</evidence>
<dbReference type="InterPro" id="IPR036317">
    <property type="entry name" value="Cullin_homology_sf"/>
</dbReference>
<dbReference type="SMART" id="SM00884">
    <property type="entry name" value="Cullin_Nedd8"/>
    <property type="match status" value="1"/>
</dbReference>
<dbReference type="Gene3D" id="1.20.1310.10">
    <property type="entry name" value="Cullin Repeats"/>
    <property type="match status" value="1"/>
</dbReference>
<dbReference type="InterPro" id="IPR036390">
    <property type="entry name" value="WH_DNA-bd_sf"/>
</dbReference>
<dbReference type="SUPFAM" id="SSF75632">
    <property type="entry name" value="Cullin homology domain"/>
    <property type="match status" value="1"/>
</dbReference>
<reference evidence="5" key="1">
    <citation type="submission" date="2013-04" db="EMBL/GenBank/DDBJ databases">
        <title>The Genome Sequence of Fonticula alba ATCC 38817.</title>
        <authorList>
            <consortium name="The Broad Institute Genomics Platform"/>
            <person name="Russ C."/>
            <person name="Cuomo C."/>
            <person name="Burger G."/>
            <person name="Gray M.W."/>
            <person name="Holland P.W.H."/>
            <person name="King N."/>
            <person name="Lang F.B.F."/>
            <person name="Roger A.J."/>
            <person name="Ruiz-Trillo I."/>
            <person name="Brown M."/>
            <person name="Walker B."/>
            <person name="Young S."/>
            <person name="Zeng Q."/>
            <person name="Gargeya S."/>
            <person name="Fitzgerald M."/>
            <person name="Haas B."/>
            <person name="Abouelleil A."/>
            <person name="Allen A.W."/>
            <person name="Alvarado L."/>
            <person name="Arachchi H.M."/>
            <person name="Berlin A.M."/>
            <person name="Chapman S.B."/>
            <person name="Gainer-Dewar J."/>
            <person name="Goldberg J."/>
            <person name="Griggs A."/>
            <person name="Gujja S."/>
            <person name="Hansen M."/>
            <person name="Howarth C."/>
            <person name="Imamovic A."/>
            <person name="Ireland A."/>
            <person name="Larimer J."/>
            <person name="McCowan C."/>
            <person name="Murphy C."/>
            <person name="Pearson M."/>
            <person name="Poon T.W."/>
            <person name="Priest M."/>
            <person name="Roberts A."/>
            <person name="Saif S."/>
            <person name="Shea T."/>
            <person name="Sisk P."/>
            <person name="Sykes S."/>
            <person name="Wortman J."/>
            <person name="Nusbaum C."/>
            <person name="Birren B."/>
        </authorList>
    </citation>
    <scope>NUCLEOTIDE SEQUENCE [LARGE SCALE GENOMIC DNA]</scope>
    <source>
        <strain evidence="5">ATCC 38817</strain>
    </source>
</reference>
<dbReference type="InterPro" id="IPR001373">
    <property type="entry name" value="Cullin_N"/>
</dbReference>
<dbReference type="InterPro" id="IPR045093">
    <property type="entry name" value="Cullin"/>
</dbReference>
<gene>
    <name evidence="5" type="ORF">H696_00799</name>
</gene>
<accession>A0A058ZH44</accession>
<organism evidence="5">
    <name type="scientific">Fonticula alba</name>
    <name type="common">Slime mold</name>
    <dbReference type="NCBI Taxonomy" id="691883"/>
    <lineage>
        <taxon>Eukaryota</taxon>
        <taxon>Rotosphaerida</taxon>
        <taxon>Fonticulaceae</taxon>
        <taxon>Fonticula</taxon>
    </lineage>
</organism>
<comment type="similarity">
    <text evidence="1 2">Belongs to the cullin family.</text>
</comment>
<dbReference type="Proteomes" id="UP000030693">
    <property type="component" value="Unassembled WGS sequence"/>
</dbReference>
<dbReference type="PANTHER" id="PTHR11932">
    <property type="entry name" value="CULLIN"/>
    <property type="match status" value="1"/>
</dbReference>
<sequence>MIRSGRSVPVVGTVNLGESHAAGPPDFAQLERHFLDQLSPLFRVIIPAADAPTISSHTKLTSTANTLLEAGAPRCGDIIGRIHTGLGDCLRDSLEHVPLPSSADEAAHTRLLDAFLFISETFAARVRQIGLIVRPLEILYQRNISNRPFADTCQDILRDILLARADLCAGLARGLGHALNRLRDAERLHFRLHVEGTAGSFLLPPDGGPEGYPFEVVFPGPLPASAGGSDHVVMADADLADLRSVCRRLTAVLAGLGLFERAIAPEVLRATGVYLQGLPRAEATCLGRFPSCIQPAASSAAPAHQHGGSAGGTRLSGEGCARLAGRLAAAFSREVRRAAAGIGLTPGMADRLRAIFKQVLAAPDCRATLMEVGLDLMLSGRLLDGALVAFRLYRDVAMVEVVRHSLASYIRIRGRATLTGEPFTRGGLVHAPRARPAEDPSGSAPVVLPPSRAFLLEEFDKVTDLANLRQHALSLCNWLFDSHPSLIGVIRSSFEYLMNIHPESMARLLAEYLDITLSPGSAAPPAHWDWPTYALAAPAEFDTDPALILFRYLQAKDVFEQQYRHYLSRRLLTSHEAIERSELAALSLLRVEAGEAFTEQLDSMMADFTGALDLNRKYHKESPRSPAPGACEITVLAVPKAWALKSMPTLALQLPASLLSQLEAFEAYFSNPLAPASGNTGDLAGAAAAGGDAAGAGAPTSGAPAPHEYKRRLVWCPSSMTVLAEATRWWASRPPSPEGAADSPCGRRLALSLHQALALLAFNGGPSSGVLSFADLLAQTGLVVEELALALSGLASPRADERRRPLLEVLAEDDGGGGSGAPAARRAFRLHPGFSCARAAAPLDLSRVVFSSPEAAALSMAEGARTPSGLAHHQSPGLGSPTAGHLAPAAETPATLANLPPDPLYAGADLAGAAWAGPADALAASGPGVPASSGVSSACSSSSSPLLSAEASVDAIDSAGSRHLFNANIFRIDSLLCRIMKAERTLSQRELFERTTAALPISVRPGDLLARVRHLVSLEYLAISPESGEISYVS</sequence>
<evidence type="ECO:0000256" key="1">
    <source>
        <dbReference type="PROSITE-ProRule" id="PRU00330"/>
    </source>
</evidence>
<proteinExistence type="inferred from homology"/>
<dbReference type="InterPro" id="IPR036388">
    <property type="entry name" value="WH-like_DNA-bd_sf"/>
</dbReference>
<dbReference type="OrthoDB" id="27073at2759"/>
<dbReference type="SUPFAM" id="SSF46785">
    <property type="entry name" value="Winged helix' DNA-binding domain"/>
    <property type="match status" value="1"/>
</dbReference>
<evidence type="ECO:0000259" key="4">
    <source>
        <dbReference type="PROSITE" id="PS50069"/>
    </source>
</evidence>
<dbReference type="InterPro" id="IPR019559">
    <property type="entry name" value="Cullin_neddylation_domain"/>
</dbReference>
<dbReference type="RefSeq" id="XP_009492959.1">
    <property type="nucleotide sequence ID" value="XM_009494684.1"/>
</dbReference>
<protein>
    <recommendedName>
        <fullName evidence="4">Cullin family profile domain-containing protein</fullName>
    </recommendedName>
</protein>
<dbReference type="EMBL" id="KB932201">
    <property type="protein sequence ID" value="KCV73258.1"/>
    <property type="molecule type" value="Genomic_DNA"/>
</dbReference>
<dbReference type="Gene3D" id="3.30.230.130">
    <property type="entry name" value="Cullin, Chain C, Domain 2"/>
    <property type="match status" value="1"/>
</dbReference>
<dbReference type="GO" id="GO:0006511">
    <property type="term" value="P:ubiquitin-dependent protein catabolic process"/>
    <property type="evidence" value="ECO:0007669"/>
    <property type="project" value="InterPro"/>
</dbReference>
<dbReference type="Pfam" id="PF00888">
    <property type="entry name" value="Cullin"/>
    <property type="match status" value="1"/>
</dbReference>
<evidence type="ECO:0000313" key="6">
    <source>
        <dbReference type="Proteomes" id="UP000030693"/>
    </source>
</evidence>
<keyword evidence="6" id="KW-1185">Reference proteome</keyword>
<dbReference type="GeneID" id="20525524"/>